<dbReference type="InterPro" id="IPR018966">
    <property type="entry name" value="VTC_domain"/>
</dbReference>
<evidence type="ECO:0000313" key="2">
    <source>
        <dbReference type="EMBL" id="SHJ45779.1"/>
    </source>
</evidence>
<sequence length="203" mass="23497">MEKDEFHDDFYTIRSLYFDDLFDSCLNENLAGTDDRFKYRIRFYDDNKDYINLEKKYKKRGMTKKESQHLSLEQVKSFMEGLDGLGTGAGDSFAADLSTELMAAGLKSGMKPKCIVEYDRLAFVEPAGNVRITFDMNLRGSTDVERFLDTTEEFALPVVEPGMHILEVKYDEFLPKYILQLVDLNNLHRQSFSKYAMVREVLG</sequence>
<dbReference type="InterPro" id="IPR042267">
    <property type="entry name" value="VTC_sf"/>
</dbReference>
<feature type="domain" description="VTC" evidence="1">
    <location>
        <begin position="7"/>
        <end position="198"/>
    </location>
</feature>
<organism evidence="2 3">
    <name type="scientific">Pseudobutyrivibrio xylanivorans DSM 14809</name>
    <dbReference type="NCBI Taxonomy" id="1123012"/>
    <lineage>
        <taxon>Bacteria</taxon>
        <taxon>Bacillati</taxon>
        <taxon>Bacillota</taxon>
        <taxon>Clostridia</taxon>
        <taxon>Lachnospirales</taxon>
        <taxon>Lachnospiraceae</taxon>
        <taxon>Pseudobutyrivibrio</taxon>
    </lineage>
</organism>
<dbReference type="AlphaFoldDB" id="A0A1M6JGD9"/>
<dbReference type="Gene3D" id="3.20.100.30">
    <property type="entry name" value="VTC, catalytic tunnel domain"/>
    <property type="match status" value="1"/>
</dbReference>
<proteinExistence type="predicted"/>
<name>A0A1M6JGD9_PSEXY</name>
<protein>
    <submittedName>
        <fullName evidence="2">VTC domain-containing protein</fullName>
    </submittedName>
</protein>
<evidence type="ECO:0000313" key="3">
    <source>
        <dbReference type="Proteomes" id="UP000184185"/>
    </source>
</evidence>
<dbReference type="Proteomes" id="UP000184185">
    <property type="component" value="Unassembled WGS sequence"/>
</dbReference>
<dbReference type="Pfam" id="PF09359">
    <property type="entry name" value="VTC"/>
    <property type="match status" value="1"/>
</dbReference>
<gene>
    <name evidence="2" type="ORF">SAMN02745725_02596</name>
</gene>
<dbReference type="GO" id="GO:0006799">
    <property type="term" value="P:polyphosphate biosynthetic process"/>
    <property type="evidence" value="ECO:0007669"/>
    <property type="project" value="UniProtKB-ARBA"/>
</dbReference>
<dbReference type="EMBL" id="FQYQ01000023">
    <property type="protein sequence ID" value="SHJ45779.1"/>
    <property type="molecule type" value="Genomic_DNA"/>
</dbReference>
<reference evidence="2 3" key="1">
    <citation type="submission" date="2016-11" db="EMBL/GenBank/DDBJ databases">
        <authorList>
            <person name="Jaros S."/>
            <person name="Januszkiewicz K."/>
            <person name="Wedrychowicz H."/>
        </authorList>
    </citation>
    <scope>NUCLEOTIDE SEQUENCE [LARGE SCALE GENOMIC DNA]</scope>
    <source>
        <strain evidence="2 3">DSM 14809</strain>
    </source>
</reference>
<keyword evidence="3" id="KW-1185">Reference proteome</keyword>
<dbReference type="CDD" id="cd07750">
    <property type="entry name" value="PolyPPase_VTC_like"/>
    <property type="match status" value="1"/>
</dbReference>
<accession>A0A1M6JGD9</accession>
<evidence type="ECO:0000259" key="1">
    <source>
        <dbReference type="Pfam" id="PF09359"/>
    </source>
</evidence>